<protein>
    <recommendedName>
        <fullName evidence="3">Bcl-2 Bcl-2 homology region 1-3 domain-containing protein</fullName>
    </recommendedName>
</protein>
<evidence type="ECO:0000256" key="2">
    <source>
        <dbReference type="ARBA" id="ARBA00022703"/>
    </source>
</evidence>
<accession>A0A3B4H829</accession>
<feature type="domain" description="Bcl-2 Bcl-2 homology region 1-3" evidence="3">
    <location>
        <begin position="86"/>
        <end position="146"/>
    </location>
</feature>
<dbReference type="Pfam" id="PF00452">
    <property type="entry name" value="Bcl-2"/>
    <property type="match status" value="1"/>
</dbReference>
<dbReference type="PROSITE" id="PS50062">
    <property type="entry name" value="BCL2_FAMILY"/>
    <property type="match status" value="1"/>
</dbReference>
<name>A0A3B4H829_9CICH</name>
<reference evidence="4" key="1">
    <citation type="submission" date="2023-09" db="UniProtKB">
        <authorList>
            <consortium name="Ensembl"/>
        </authorList>
    </citation>
    <scope>IDENTIFICATION</scope>
</reference>
<dbReference type="SUPFAM" id="SSF56854">
    <property type="entry name" value="Bcl-2 inhibitors of programmed cell death"/>
    <property type="match status" value="1"/>
</dbReference>
<dbReference type="InterPro" id="IPR002475">
    <property type="entry name" value="Bcl2-like"/>
</dbReference>
<dbReference type="AlphaFoldDB" id="A0A3B4H829"/>
<dbReference type="GO" id="GO:0042981">
    <property type="term" value="P:regulation of apoptotic process"/>
    <property type="evidence" value="ECO:0007669"/>
    <property type="project" value="InterPro"/>
</dbReference>
<evidence type="ECO:0000259" key="3">
    <source>
        <dbReference type="Pfam" id="PF00452"/>
    </source>
</evidence>
<dbReference type="Gene3D" id="1.10.437.10">
    <property type="entry name" value="Blc2-like"/>
    <property type="match status" value="1"/>
</dbReference>
<comment type="similarity">
    <text evidence="1">Belongs to the Bcl-2 family.</text>
</comment>
<dbReference type="InterPro" id="IPR046371">
    <property type="entry name" value="Bcl-2_BH1-3"/>
</dbReference>
<evidence type="ECO:0000313" key="4">
    <source>
        <dbReference type="Ensembl" id="ENSPNYP00000032022.1"/>
    </source>
</evidence>
<evidence type="ECO:0000256" key="1">
    <source>
        <dbReference type="ARBA" id="ARBA00009458"/>
    </source>
</evidence>
<dbReference type="Ensembl" id="ENSPNYT00000032791.1">
    <property type="protein sequence ID" value="ENSPNYP00000032022.1"/>
    <property type="gene ID" value="ENSPNYG00000024168.1"/>
</dbReference>
<dbReference type="InterPro" id="IPR036834">
    <property type="entry name" value="Bcl-2-like_sf"/>
</dbReference>
<dbReference type="GeneTree" id="ENSGT00940000178501"/>
<proteinExistence type="inferred from homology"/>
<sequence>MPQPRTSERVVRPCWLNIDASGPRVIVSDGLSQSVRHLNDPPTFGSGWLADAAGMIHIAGSYDTYKCVDCNIVLSGYKKADRSLNEHVLRMLSLQTTAAAEVSTVTRVARTLFSDGIINWGRIVSLVAYGTVLLQASKSTLGPECCSIGAPPPLLLYCPSQGPVGGSVGSFSDPPTGRSVVTLT</sequence>
<keyword evidence="2" id="KW-0053">Apoptosis</keyword>
<dbReference type="STRING" id="303518.ENSPNYP00000032022"/>
<dbReference type="GO" id="GO:0006915">
    <property type="term" value="P:apoptotic process"/>
    <property type="evidence" value="ECO:0007669"/>
    <property type="project" value="UniProtKB-KW"/>
</dbReference>
<organism evidence="4">
    <name type="scientific">Pundamilia nyererei</name>
    <dbReference type="NCBI Taxonomy" id="303518"/>
    <lineage>
        <taxon>Eukaryota</taxon>
        <taxon>Metazoa</taxon>
        <taxon>Chordata</taxon>
        <taxon>Craniata</taxon>
        <taxon>Vertebrata</taxon>
        <taxon>Euteleostomi</taxon>
        <taxon>Actinopterygii</taxon>
        <taxon>Neopterygii</taxon>
        <taxon>Teleostei</taxon>
        <taxon>Neoteleostei</taxon>
        <taxon>Acanthomorphata</taxon>
        <taxon>Ovalentaria</taxon>
        <taxon>Cichlomorphae</taxon>
        <taxon>Cichliformes</taxon>
        <taxon>Cichlidae</taxon>
        <taxon>African cichlids</taxon>
        <taxon>Pseudocrenilabrinae</taxon>
        <taxon>Haplochromini</taxon>
        <taxon>Pundamilia</taxon>
    </lineage>
</organism>